<evidence type="ECO:0000256" key="4">
    <source>
        <dbReference type="PROSITE-ProRule" id="PRU00509"/>
    </source>
</evidence>
<organism evidence="7">
    <name type="scientific">Amphimedon queenslandica</name>
    <name type="common">Sponge</name>
    <dbReference type="NCBI Taxonomy" id="400682"/>
    <lineage>
        <taxon>Eukaryota</taxon>
        <taxon>Metazoa</taxon>
        <taxon>Porifera</taxon>
        <taxon>Demospongiae</taxon>
        <taxon>Heteroscleromorpha</taxon>
        <taxon>Haplosclerida</taxon>
        <taxon>Niphatidae</taxon>
        <taxon>Amphimedon</taxon>
    </lineage>
</organism>
<dbReference type="GO" id="GO:0016579">
    <property type="term" value="P:protein deubiquitination"/>
    <property type="evidence" value="ECO:0007669"/>
    <property type="project" value="TreeGrafter"/>
</dbReference>
<dbReference type="SUPFAM" id="SSF54001">
    <property type="entry name" value="Cysteine proteinases"/>
    <property type="match status" value="1"/>
</dbReference>
<proteinExistence type="predicted"/>
<accession>A0A1X7U779</accession>
<dbReference type="InterPro" id="IPR050704">
    <property type="entry name" value="Peptidase_C85-like"/>
</dbReference>
<sequence length="277" mass="32243">MNSEIEKDFDRFNDETRGKYYIEENELLKYWMEQTQIDKNLVKEMFGKKYFGPLDSDEVDSLYVWIRDQHDNGGITEIKNRVYDQKHIKVASGQIQTMNNALSFKSDQGNNREVKKPIKRRKCMECVGCKTTLDCGTCKYCKDKRKFGGPGIQKKGCQMKMCTGSKIFGDENQHLKIRSLLVEFMENNPEYFSAHCHPASVSDHTKRMRNNYVWGTHCEIVAAALLFKVPIFVAIRKNNAGPYYWTKFSSESRRRDPQKFHVPEGAEKLVNTTSKSR</sequence>
<dbReference type="Pfam" id="PF02338">
    <property type="entry name" value="OTU"/>
    <property type="match status" value="1"/>
</dbReference>
<dbReference type="OrthoDB" id="308383at2759"/>
<dbReference type="EnsemblMetazoa" id="Aqu2.1.23518_001">
    <property type="protein sequence ID" value="Aqu2.1.23518_001"/>
    <property type="gene ID" value="Aqu2.1.23518"/>
</dbReference>
<dbReference type="Gene3D" id="3.90.70.80">
    <property type="match status" value="1"/>
</dbReference>
<evidence type="ECO:0000256" key="1">
    <source>
        <dbReference type="ARBA" id="ARBA00022723"/>
    </source>
</evidence>
<evidence type="ECO:0000313" key="7">
    <source>
        <dbReference type="EnsemblMetazoa" id="Aqu2.1.23518_001"/>
    </source>
</evidence>
<dbReference type="InterPro" id="IPR038765">
    <property type="entry name" value="Papain-like_cys_pep_sf"/>
</dbReference>
<dbReference type="STRING" id="400682.A0A1X7U779"/>
<dbReference type="Pfam" id="PF02008">
    <property type="entry name" value="zf-CXXC"/>
    <property type="match status" value="1"/>
</dbReference>
<dbReference type="PANTHER" id="PTHR12419">
    <property type="entry name" value="OTU DOMAIN CONTAINING PROTEIN"/>
    <property type="match status" value="1"/>
</dbReference>
<feature type="domain" description="CXXC-type" evidence="6">
    <location>
        <begin position="116"/>
        <end position="163"/>
    </location>
</feature>
<feature type="compositionally biased region" description="Basic and acidic residues" evidence="5">
    <location>
        <begin position="254"/>
        <end position="267"/>
    </location>
</feature>
<evidence type="ECO:0000256" key="2">
    <source>
        <dbReference type="ARBA" id="ARBA00022771"/>
    </source>
</evidence>
<evidence type="ECO:0000256" key="3">
    <source>
        <dbReference type="ARBA" id="ARBA00022833"/>
    </source>
</evidence>
<evidence type="ECO:0000259" key="6">
    <source>
        <dbReference type="PROSITE" id="PS51058"/>
    </source>
</evidence>
<dbReference type="InParanoid" id="A0A1X7U779"/>
<reference evidence="7" key="1">
    <citation type="submission" date="2017-05" db="UniProtKB">
        <authorList>
            <consortium name="EnsemblMetazoa"/>
        </authorList>
    </citation>
    <scope>IDENTIFICATION</scope>
</reference>
<dbReference type="InterPro" id="IPR002857">
    <property type="entry name" value="Znf_CXXC"/>
</dbReference>
<keyword evidence="3" id="KW-0862">Zinc</keyword>
<name>A0A1X7U779_AMPQE</name>
<feature type="region of interest" description="Disordered" evidence="5">
    <location>
        <begin position="254"/>
        <end position="277"/>
    </location>
</feature>
<keyword evidence="1" id="KW-0479">Metal-binding</keyword>
<dbReference type="GO" id="GO:0004843">
    <property type="term" value="F:cysteine-type deubiquitinase activity"/>
    <property type="evidence" value="ECO:0007669"/>
    <property type="project" value="TreeGrafter"/>
</dbReference>
<dbReference type="InterPro" id="IPR003323">
    <property type="entry name" value="OTU_dom"/>
</dbReference>
<dbReference type="GO" id="GO:0003677">
    <property type="term" value="F:DNA binding"/>
    <property type="evidence" value="ECO:0007669"/>
    <property type="project" value="InterPro"/>
</dbReference>
<evidence type="ECO:0000256" key="5">
    <source>
        <dbReference type="SAM" id="MobiDB-lite"/>
    </source>
</evidence>
<dbReference type="GO" id="GO:0008270">
    <property type="term" value="F:zinc ion binding"/>
    <property type="evidence" value="ECO:0007669"/>
    <property type="project" value="UniProtKB-KW"/>
</dbReference>
<keyword evidence="2 4" id="KW-0863">Zinc-finger</keyword>
<dbReference type="PROSITE" id="PS51058">
    <property type="entry name" value="ZF_CXXC"/>
    <property type="match status" value="1"/>
</dbReference>
<protein>
    <recommendedName>
        <fullName evidence="6">CXXC-type domain-containing protein</fullName>
    </recommendedName>
</protein>
<dbReference type="AlphaFoldDB" id="A0A1X7U779"/>